<comment type="caution">
    <text evidence="2">The sequence shown here is derived from an EMBL/GenBank/DDBJ whole genome shotgun (WGS) entry which is preliminary data.</text>
</comment>
<accession>A0A3M7T6I6</accession>
<keyword evidence="3" id="KW-1185">Reference proteome</keyword>
<evidence type="ECO:0000313" key="3">
    <source>
        <dbReference type="Proteomes" id="UP000276133"/>
    </source>
</evidence>
<reference evidence="2 3" key="1">
    <citation type="journal article" date="2018" name="Sci. Rep.">
        <title>Genomic signatures of local adaptation to the degree of environmental predictability in rotifers.</title>
        <authorList>
            <person name="Franch-Gras L."/>
            <person name="Hahn C."/>
            <person name="Garcia-Roger E.M."/>
            <person name="Carmona M.J."/>
            <person name="Serra M."/>
            <person name="Gomez A."/>
        </authorList>
    </citation>
    <scope>NUCLEOTIDE SEQUENCE [LARGE SCALE GENOMIC DNA]</scope>
    <source>
        <strain evidence="2">HYR1</strain>
    </source>
</reference>
<evidence type="ECO:0000313" key="2">
    <source>
        <dbReference type="EMBL" id="RNA43529.1"/>
    </source>
</evidence>
<proteinExistence type="predicted"/>
<feature type="region of interest" description="Disordered" evidence="1">
    <location>
        <begin position="79"/>
        <end position="106"/>
    </location>
</feature>
<sequence length="106" mass="11829">KFKIDIWYKNDRDWPAKPRPTDGPTVKWPAKFLKYREVAGRSAHGWPPPVNGLSVCRPPHGRSVSLPATTRSVRQFAGHHTVGPSVCRPPHGRSVSWPATTRSANN</sequence>
<dbReference type="Proteomes" id="UP000276133">
    <property type="component" value="Unassembled WGS sequence"/>
</dbReference>
<feature type="non-terminal residue" evidence="2">
    <location>
        <position position="1"/>
    </location>
</feature>
<dbReference type="AlphaFoldDB" id="A0A3M7T6I6"/>
<gene>
    <name evidence="2" type="ORF">BpHYR1_028494</name>
</gene>
<feature type="compositionally biased region" description="Polar residues" evidence="1">
    <location>
        <begin position="97"/>
        <end position="106"/>
    </location>
</feature>
<organism evidence="2 3">
    <name type="scientific">Brachionus plicatilis</name>
    <name type="common">Marine rotifer</name>
    <name type="synonym">Brachionus muelleri</name>
    <dbReference type="NCBI Taxonomy" id="10195"/>
    <lineage>
        <taxon>Eukaryota</taxon>
        <taxon>Metazoa</taxon>
        <taxon>Spiralia</taxon>
        <taxon>Gnathifera</taxon>
        <taxon>Rotifera</taxon>
        <taxon>Eurotatoria</taxon>
        <taxon>Monogononta</taxon>
        <taxon>Pseudotrocha</taxon>
        <taxon>Ploima</taxon>
        <taxon>Brachionidae</taxon>
        <taxon>Brachionus</taxon>
    </lineage>
</organism>
<name>A0A3M7T6I6_BRAPC</name>
<dbReference type="EMBL" id="REGN01000217">
    <property type="protein sequence ID" value="RNA43529.1"/>
    <property type="molecule type" value="Genomic_DNA"/>
</dbReference>
<evidence type="ECO:0000256" key="1">
    <source>
        <dbReference type="SAM" id="MobiDB-lite"/>
    </source>
</evidence>
<protein>
    <submittedName>
        <fullName evidence="2">Uncharacterized protein</fullName>
    </submittedName>
</protein>